<keyword evidence="5 10" id="KW-0472">Membrane</keyword>
<feature type="compositionally biased region" description="Polar residues" evidence="9">
    <location>
        <begin position="320"/>
        <end position="338"/>
    </location>
</feature>
<evidence type="ECO:0000256" key="4">
    <source>
        <dbReference type="ARBA" id="ARBA00023040"/>
    </source>
</evidence>
<dbReference type="EMBL" id="OV696696">
    <property type="protein sequence ID" value="CAH1239784.1"/>
    <property type="molecule type" value="Genomic_DNA"/>
</dbReference>
<feature type="transmembrane region" description="Helical" evidence="10">
    <location>
        <begin position="188"/>
        <end position="208"/>
    </location>
</feature>
<protein>
    <submittedName>
        <fullName evidence="12">HCRTR1 protein</fullName>
    </submittedName>
</protein>
<dbReference type="GO" id="GO:0004930">
    <property type="term" value="F:G protein-coupled receptor activity"/>
    <property type="evidence" value="ECO:0007669"/>
    <property type="project" value="UniProtKB-KW"/>
</dbReference>
<dbReference type="Proteomes" id="UP000838412">
    <property type="component" value="Chromosome 11"/>
</dbReference>
<name>A0A8J9YP94_BRALA</name>
<feature type="transmembrane region" description="Helical" evidence="10">
    <location>
        <begin position="474"/>
        <end position="492"/>
    </location>
</feature>
<dbReference type="GO" id="GO:0005886">
    <property type="term" value="C:plasma membrane"/>
    <property type="evidence" value="ECO:0007669"/>
    <property type="project" value="TreeGrafter"/>
</dbReference>
<feature type="compositionally biased region" description="Polar residues" evidence="9">
    <location>
        <begin position="1"/>
        <end position="12"/>
    </location>
</feature>
<feature type="transmembrane region" description="Helical" evidence="10">
    <location>
        <begin position="229"/>
        <end position="251"/>
    </location>
</feature>
<dbReference type="Pfam" id="PF00001">
    <property type="entry name" value="7tm_1"/>
    <property type="match status" value="1"/>
</dbReference>
<feature type="region of interest" description="Disordered" evidence="9">
    <location>
        <begin position="396"/>
        <end position="446"/>
    </location>
</feature>
<evidence type="ECO:0000256" key="7">
    <source>
        <dbReference type="ARBA" id="ARBA00023224"/>
    </source>
</evidence>
<dbReference type="PROSITE" id="PS50262">
    <property type="entry name" value="G_PROTEIN_RECEP_F1_2"/>
    <property type="match status" value="1"/>
</dbReference>
<feature type="region of interest" description="Disordered" evidence="9">
    <location>
        <begin position="319"/>
        <end position="380"/>
    </location>
</feature>
<dbReference type="PANTHER" id="PTHR24243">
    <property type="entry name" value="G-PROTEIN COUPLED RECEPTOR"/>
    <property type="match status" value="1"/>
</dbReference>
<feature type="transmembrane region" description="Helical" evidence="10">
    <location>
        <begin position="149"/>
        <end position="168"/>
    </location>
</feature>
<keyword evidence="13" id="KW-1185">Reference proteome</keyword>
<evidence type="ECO:0000259" key="11">
    <source>
        <dbReference type="PROSITE" id="PS50262"/>
    </source>
</evidence>
<dbReference type="PRINTS" id="PR00237">
    <property type="entry name" value="GPCRRHODOPSN"/>
</dbReference>
<feature type="compositionally biased region" description="Basic residues" evidence="9">
    <location>
        <begin position="34"/>
        <end position="44"/>
    </location>
</feature>
<keyword evidence="3 10" id="KW-1133">Transmembrane helix</keyword>
<comment type="subcellular location">
    <subcellularLocation>
        <location evidence="1">Membrane</location>
        <topology evidence="1">Multi-pass membrane protein</topology>
    </subcellularLocation>
</comment>
<evidence type="ECO:0000313" key="12">
    <source>
        <dbReference type="EMBL" id="CAH1239784.1"/>
    </source>
</evidence>
<dbReference type="Gene3D" id="1.20.1070.10">
    <property type="entry name" value="Rhodopsin 7-helix transmembrane proteins"/>
    <property type="match status" value="2"/>
</dbReference>
<dbReference type="AlphaFoldDB" id="A0A8J9YP94"/>
<evidence type="ECO:0000313" key="13">
    <source>
        <dbReference type="Proteomes" id="UP000838412"/>
    </source>
</evidence>
<evidence type="ECO:0000256" key="1">
    <source>
        <dbReference type="ARBA" id="ARBA00004141"/>
    </source>
</evidence>
<keyword evidence="2 8" id="KW-0812">Transmembrane</keyword>
<evidence type="ECO:0000256" key="2">
    <source>
        <dbReference type="ARBA" id="ARBA00022692"/>
    </source>
</evidence>
<gene>
    <name evidence="12" type="primary">HCRTR1</name>
    <name evidence="12" type="ORF">BLAG_LOCUS3974</name>
</gene>
<evidence type="ECO:0000256" key="5">
    <source>
        <dbReference type="ARBA" id="ARBA00023136"/>
    </source>
</evidence>
<dbReference type="OrthoDB" id="6157309at2759"/>
<proteinExistence type="inferred from homology"/>
<organism evidence="12 13">
    <name type="scientific">Branchiostoma lanceolatum</name>
    <name type="common">Common lancelet</name>
    <name type="synonym">Amphioxus lanceolatum</name>
    <dbReference type="NCBI Taxonomy" id="7740"/>
    <lineage>
        <taxon>Eukaryota</taxon>
        <taxon>Metazoa</taxon>
        <taxon>Chordata</taxon>
        <taxon>Cephalochordata</taxon>
        <taxon>Leptocardii</taxon>
        <taxon>Amphioxiformes</taxon>
        <taxon>Branchiostomatidae</taxon>
        <taxon>Branchiostoma</taxon>
    </lineage>
</organism>
<dbReference type="InterPro" id="IPR000276">
    <property type="entry name" value="GPCR_Rhodpsn"/>
</dbReference>
<dbReference type="SUPFAM" id="SSF81321">
    <property type="entry name" value="Family A G protein-coupled receptor-like"/>
    <property type="match status" value="1"/>
</dbReference>
<feature type="transmembrane region" description="Helical" evidence="10">
    <location>
        <begin position="286"/>
        <end position="305"/>
    </location>
</feature>
<evidence type="ECO:0000256" key="8">
    <source>
        <dbReference type="RuleBase" id="RU000688"/>
    </source>
</evidence>
<feature type="region of interest" description="Disordered" evidence="9">
    <location>
        <begin position="1"/>
        <end position="74"/>
    </location>
</feature>
<accession>A0A8J9YP94</accession>
<reference evidence="12" key="1">
    <citation type="submission" date="2022-01" db="EMBL/GenBank/DDBJ databases">
        <authorList>
            <person name="Braso-Vives M."/>
        </authorList>
    </citation>
    <scope>NUCLEOTIDE SEQUENCE</scope>
</reference>
<keyword evidence="7 8" id="KW-0807">Transducer</keyword>
<dbReference type="PROSITE" id="PS00237">
    <property type="entry name" value="G_PROTEIN_RECEP_F1_1"/>
    <property type="match status" value="1"/>
</dbReference>
<evidence type="ECO:0000256" key="9">
    <source>
        <dbReference type="SAM" id="MobiDB-lite"/>
    </source>
</evidence>
<evidence type="ECO:0000256" key="6">
    <source>
        <dbReference type="ARBA" id="ARBA00023170"/>
    </source>
</evidence>
<keyword evidence="4 8" id="KW-0297">G-protein coupled receptor</keyword>
<evidence type="ECO:0000256" key="10">
    <source>
        <dbReference type="SAM" id="Phobius"/>
    </source>
</evidence>
<dbReference type="PANTHER" id="PTHR24243:SF224">
    <property type="entry name" value="G-PROTEIN COUPLED RECEPTOR 19-RELATED"/>
    <property type="match status" value="1"/>
</dbReference>
<feature type="transmembrane region" description="Helical" evidence="10">
    <location>
        <begin position="109"/>
        <end position="137"/>
    </location>
</feature>
<keyword evidence="6 8" id="KW-0675">Receptor</keyword>
<feature type="compositionally biased region" description="Basic and acidic residues" evidence="9">
    <location>
        <begin position="410"/>
        <end position="426"/>
    </location>
</feature>
<feature type="domain" description="G-protein coupled receptors family 1 profile" evidence="11">
    <location>
        <begin position="128"/>
        <end position="532"/>
    </location>
</feature>
<dbReference type="CDD" id="cd00637">
    <property type="entry name" value="7tm_classA_rhodopsin-like"/>
    <property type="match status" value="1"/>
</dbReference>
<comment type="similarity">
    <text evidence="8">Belongs to the G-protein coupled receptor 1 family.</text>
</comment>
<sequence length="557" mass="63022">MNGTKSYRAQENSQRRIVRPRYDRRSATGEPNSRRRIVRPRYDRRRATGEPISSRRIVRPSFDPRTNPKRIPDLFSDSKMQRSSRVKNYQKVTNTIECLDNVVGQLKEAAYTIALPIIIILGVIILLGTAGNILVLVVYKKEKRVCSGVFILTLALVDLAMCWIAIPLELHNFLQWTNERGDWSCKFSVYFVQTSLLCSILTLAAVAMDRYFAICRPFRKTMTVRRAKLTALGIVVVGLVLDCPILFVYGVDRFVPDQNGRQFGTCKVLDQYADEVAVSVFLSGNFVVFVLCSVAIVVLYMLVFCKVLNHHKRVHPTLFRNESGSRGTNPIPKSNSMQVRERPTDITPQPEPSTEHSSPSAASDKQKKCRTRRSLSDPTVAGLAVTRSRLKTIRVTKVLKPTARPSSPVDRSEDSGHETDGPETKSCRSSPVMMRSEGGYTSAASSYRRRLVSRAKSRYRNPRMSSPHVQTAKMLALATLVFILTWLPHWILTFVYSDPGTTSPFISKTAQAIFLVLDRLYLLNSVLNPVIYSFASRSFRVALKNTMTCKRQRQMQR</sequence>
<feature type="transmembrane region" description="Helical" evidence="10">
    <location>
        <begin position="512"/>
        <end position="535"/>
    </location>
</feature>
<evidence type="ECO:0000256" key="3">
    <source>
        <dbReference type="ARBA" id="ARBA00022989"/>
    </source>
</evidence>
<dbReference type="InterPro" id="IPR017452">
    <property type="entry name" value="GPCR_Rhodpsn_7TM"/>
</dbReference>